<feature type="site" description="Transition state stabilizer" evidence="8">
    <location>
        <position position="209"/>
    </location>
</feature>
<evidence type="ECO:0000256" key="2">
    <source>
        <dbReference type="ARBA" id="ARBA00012621"/>
    </source>
</evidence>
<comment type="similarity">
    <text evidence="9">Belongs to the glycosyltransferase group 1 family.</text>
</comment>
<evidence type="ECO:0000256" key="3">
    <source>
        <dbReference type="ARBA" id="ARBA00019077"/>
    </source>
</evidence>
<gene>
    <name evidence="11" type="ORF">E4656_12455</name>
</gene>
<comment type="catalytic activity">
    <reaction evidence="6 9">
        <text>lipid IVA (E. coli) + CMP-3-deoxy-beta-D-manno-octulosonate = alpha-Kdo-(2-&gt;6)-lipid IVA (E. coli) + CMP + H(+)</text>
        <dbReference type="Rhea" id="RHEA:28066"/>
        <dbReference type="ChEBI" id="CHEBI:15378"/>
        <dbReference type="ChEBI" id="CHEBI:58603"/>
        <dbReference type="ChEBI" id="CHEBI:60364"/>
        <dbReference type="ChEBI" id="CHEBI:60377"/>
        <dbReference type="ChEBI" id="CHEBI:85987"/>
        <dbReference type="EC" id="2.4.99.12"/>
    </reaction>
</comment>
<comment type="pathway">
    <text evidence="1 9">Bacterial outer membrane biogenesis; LPS core biosynthesis.</text>
</comment>
<dbReference type="Gene3D" id="3.40.50.2000">
    <property type="entry name" value="Glycogen Phosphorylase B"/>
    <property type="match status" value="1"/>
</dbReference>
<dbReference type="InterPro" id="IPR039901">
    <property type="entry name" value="Kdotransferase"/>
</dbReference>
<proteinExistence type="inferred from homology"/>
<evidence type="ECO:0000256" key="4">
    <source>
        <dbReference type="ARBA" id="ARBA00022679"/>
    </source>
</evidence>
<organism evidence="11 12">
    <name type="scientific">Natronospirillum operosum</name>
    <dbReference type="NCBI Taxonomy" id="2759953"/>
    <lineage>
        <taxon>Bacteria</taxon>
        <taxon>Pseudomonadati</taxon>
        <taxon>Pseudomonadota</taxon>
        <taxon>Gammaproteobacteria</taxon>
        <taxon>Oceanospirillales</taxon>
        <taxon>Natronospirillaceae</taxon>
        <taxon>Natronospirillum</taxon>
    </lineage>
</organism>
<dbReference type="EMBL" id="SRMF01000004">
    <property type="protein sequence ID" value="TGG92925.1"/>
    <property type="molecule type" value="Genomic_DNA"/>
</dbReference>
<dbReference type="SUPFAM" id="SSF53756">
    <property type="entry name" value="UDP-Glycosyltransferase/glycogen phosphorylase"/>
    <property type="match status" value="1"/>
</dbReference>
<sequence>MLRLAYSFLLTLMLPLLFMRLWRRSADNPDYRRRWRERLGRPAVSPVRSQPLIWVHAVSVGESMAARSLINQWRETMPDVQFLVTTTTPTGSELVRSWEPHVLHQYMPFDLTSMYRSLFLHYRPGLIVLMETEVWPNLIALANRTETPIALVNARMSMRSAWGYERFRWLSRPAFAGLSRVLAQTETDADRLRKLGARPERVAVTGSIKYDIRLTAEEETALSGLKERLGDRPVIVAGSLHPGEEDVVINAYRSLLMVYPRLVLVVAPRHQERFEPMGKKLEGLNLKYARRSLDEVPASGDSVWLLDTLGELKVFYGLARVALLGGSWVDRGSHNPLEPAMQGVPVITGPSVYNFSEASQLLSDAGALRQTSARDLYKVLLDWLGDDDARARDGAAGKAVVAANQGATARQVDSLRELLR</sequence>
<keyword evidence="9" id="KW-0472">Membrane</keyword>
<keyword evidence="9" id="KW-0448">Lipopolysaccharide biosynthesis</keyword>
<dbReference type="RefSeq" id="WP_135483597.1">
    <property type="nucleotide sequence ID" value="NZ_SRMF01000004.1"/>
</dbReference>
<dbReference type="AlphaFoldDB" id="A0A4Z0W6U6"/>
<feature type="domain" description="3-deoxy-D-manno-octulosonic-acid transferase N-terminal" evidence="10">
    <location>
        <begin position="34"/>
        <end position="212"/>
    </location>
</feature>
<comment type="caution">
    <text evidence="11">The sequence shown here is derived from an EMBL/GenBank/DDBJ whole genome shotgun (WGS) entry which is preliminary data.</text>
</comment>
<protein>
    <recommendedName>
        <fullName evidence="3 9">3-deoxy-D-manno-octulosonic acid transferase</fullName>
        <shortName evidence="9">Kdo transferase</shortName>
        <ecNumber evidence="2 9">2.4.99.12</ecNumber>
    </recommendedName>
    <alternativeName>
        <fullName evidence="5 9">Lipid IV(A) 3-deoxy-D-manno-octulosonic acid transferase</fullName>
    </alternativeName>
</protein>
<comment type="subcellular location">
    <subcellularLocation>
        <location evidence="9">Cell membrane</location>
    </subcellularLocation>
</comment>
<dbReference type="GO" id="GO:0009245">
    <property type="term" value="P:lipid A biosynthetic process"/>
    <property type="evidence" value="ECO:0007669"/>
    <property type="project" value="TreeGrafter"/>
</dbReference>
<dbReference type="Gene3D" id="3.40.50.11720">
    <property type="entry name" value="3-Deoxy-D-manno-octulosonic-acid transferase, N-terminal domain"/>
    <property type="match status" value="1"/>
</dbReference>
<dbReference type="GO" id="GO:0043842">
    <property type="term" value="F:Kdo transferase activity"/>
    <property type="evidence" value="ECO:0007669"/>
    <property type="project" value="UniProtKB-EC"/>
</dbReference>
<keyword evidence="12" id="KW-1185">Reference proteome</keyword>
<feature type="active site" description="Proton acceptor" evidence="7">
    <location>
        <position position="62"/>
    </location>
</feature>
<dbReference type="EC" id="2.4.99.12" evidence="2 9"/>
<evidence type="ECO:0000259" key="10">
    <source>
        <dbReference type="Pfam" id="PF04413"/>
    </source>
</evidence>
<dbReference type="InterPro" id="IPR038107">
    <property type="entry name" value="Glycos_transf_N_sf"/>
</dbReference>
<feature type="site" description="Transition state stabilizer" evidence="8">
    <location>
        <position position="131"/>
    </location>
</feature>
<evidence type="ECO:0000256" key="8">
    <source>
        <dbReference type="PIRSR" id="PIRSR639901-2"/>
    </source>
</evidence>
<evidence type="ECO:0000313" key="11">
    <source>
        <dbReference type="EMBL" id="TGG92925.1"/>
    </source>
</evidence>
<dbReference type="GO" id="GO:0009244">
    <property type="term" value="P:lipopolysaccharide core region biosynthetic process"/>
    <property type="evidence" value="ECO:0007669"/>
    <property type="project" value="UniProtKB-UniRule"/>
</dbReference>
<keyword evidence="4 9" id="KW-0808">Transferase</keyword>
<reference evidence="11 12" key="1">
    <citation type="submission" date="2019-04" db="EMBL/GenBank/DDBJ databases">
        <title>Natronospirillum operosus gen. nov., sp. nov., a haloalkaliphilic satellite isolated from decaying biomass of laboratory culture of cyanobacterium Geitlerinema sp. and proposal of Natronospirillaceae fam. nov. and Saccharospirillaceae fam. nov.</title>
        <authorList>
            <person name="Kevbrin V."/>
            <person name="Boltyanskaya Y."/>
            <person name="Koziaeva V."/>
            <person name="Grouzdev D.S."/>
            <person name="Park M."/>
            <person name="Cho J."/>
        </authorList>
    </citation>
    <scope>NUCLEOTIDE SEQUENCE [LARGE SCALE GENOMIC DNA]</scope>
    <source>
        <strain evidence="11 12">G-116</strain>
    </source>
</reference>
<dbReference type="PANTHER" id="PTHR42755">
    <property type="entry name" value="3-DEOXY-MANNO-OCTULOSONATE CYTIDYLYLTRANSFERASE"/>
    <property type="match status" value="1"/>
</dbReference>
<evidence type="ECO:0000256" key="9">
    <source>
        <dbReference type="RuleBase" id="RU365103"/>
    </source>
</evidence>
<dbReference type="InterPro" id="IPR007507">
    <property type="entry name" value="Glycos_transf_N"/>
</dbReference>
<evidence type="ECO:0000256" key="1">
    <source>
        <dbReference type="ARBA" id="ARBA00004713"/>
    </source>
</evidence>
<dbReference type="UniPathway" id="UPA00958"/>
<keyword evidence="9" id="KW-1003">Cell membrane</keyword>
<name>A0A4Z0W6U6_9GAMM</name>
<evidence type="ECO:0000256" key="7">
    <source>
        <dbReference type="PIRSR" id="PIRSR639901-1"/>
    </source>
</evidence>
<dbReference type="OrthoDB" id="9789797at2"/>
<dbReference type="GO" id="GO:0005886">
    <property type="term" value="C:plasma membrane"/>
    <property type="evidence" value="ECO:0007669"/>
    <property type="project" value="UniProtKB-SubCell"/>
</dbReference>
<evidence type="ECO:0000256" key="5">
    <source>
        <dbReference type="ARBA" id="ARBA00031445"/>
    </source>
</evidence>
<dbReference type="FunFam" id="3.40.50.11720:FF:000001">
    <property type="entry name" value="3-deoxy-D-manno-octulosonic acid transferase"/>
    <property type="match status" value="1"/>
</dbReference>
<dbReference type="Proteomes" id="UP000297475">
    <property type="component" value="Unassembled WGS sequence"/>
</dbReference>
<evidence type="ECO:0000256" key="6">
    <source>
        <dbReference type="ARBA" id="ARBA00049183"/>
    </source>
</evidence>
<comment type="function">
    <text evidence="9">Involved in lipopolysaccharide (LPS) biosynthesis. Catalyzes the transfer of 3-deoxy-D-manno-octulosonate (Kdo) residue(s) from CMP-Kdo to lipid IV(A), the tetraacyldisaccharide-1,4'-bisphosphate precursor of lipid A.</text>
</comment>
<dbReference type="Pfam" id="PF04413">
    <property type="entry name" value="Glycos_transf_N"/>
    <property type="match status" value="1"/>
</dbReference>
<dbReference type="PANTHER" id="PTHR42755:SF1">
    <property type="entry name" value="3-DEOXY-D-MANNO-OCTULOSONIC ACID TRANSFERASE, MITOCHONDRIAL-RELATED"/>
    <property type="match status" value="1"/>
</dbReference>
<evidence type="ECO:0000313" key="12">
    <source>
        <dbReference type="Proteomes" id="UP000297475"/>
    </source>
</evidence>
<accession>A0A4Z0W6U6</accession>